<dbReference type="EMBL" id="CACRSQ010000007">
    <property type="protein sequence ID" value="VYT22202.1"/>
    <property type="molecule type" value="Genomic_DNA"/>
</dbReference>
<evidence type="ECO:0000313" key="3">
    <source>
        <dbReference type="EMBL" id="VYT22202.1"/>
    </source>
</evidence>
<organism evidence="3">
    <name type="scientific">Anaerostipes caccae</name>
    <dbReference type="NCBI Taxonomy" id="105841"/>
    <lineage>
        <taxon>Bacteria</taxon>
        <taxon>Bacillati</taxon>
        <taxon>Bacillota</taxon>
        <taxon>Clostridia</taxon>
        <taxon>Lachnospirales</taxon>
        <taxon>Lachnospiraceae</taxon>
        <taxon>Anaerostipes</taxon>
    </lineage>
</organism>
<dbReference type="CDD" id="cd00085">
    <property type="entry name" value="HNHc"/>
    <property type="match status" value="1"/>
</dbReference>
<keyword evidence="3" id="KW-0540">Nuclease</keyword>
<keyword evidence="3" id="KW-0378">Hydrolase</keyword>
<sequence length="179" mass="20393">MGFSEKVKEEARRRSGFRCVICQEPFVEVHHIIPQNEGDEDTIENAAPLCSRCHDLYVDNPAKRKQIPQMRDYWFEVMEKRNKEGLDALVPIASDPDRVNALRDKGIAIQHTVFAESKGIKEFILLFTISFFFLTQYISIYLTENFHNSKFIMDQSAEKSPLLVNAAAAGVIGPATEEL</sequence>
<proteinExistence type="predicted"/>
<keyword evidence="1" id="KW-0472">Membrane</keyword>
<keyword evidence="3" id="KW-0255">Endonuclease</keyword>
<protein>
    <submittedName>
        <fullName evidence="3">HNH endonuclease</fullName>
    </submittedName>
</protein>
<accession>A0A6N2UZQ6</accession>
<dbReference type="InterPro" id="IPR002711">
    <property type="entry name" value="HNH"/>
</dbReference>
<dbReference type="AlphaFoldDB" id="A0A6N2UZQ6"/>
<evidence type="ECO:0000256" key="1">
    <source>
        <dbReference type="SAM" id="Phobius"/>
    </source>
</evidence>
<feature type="transmembrane region" description="Helical" evidence="1">
    <location>
        <begin position="123"/>
        <end position="142"/>
    </location>
</feature>
<dbReference type="GO" id="GO:0004519">
    <property type="term" value="F:endonuclease activity"/>
    <property type="evidence" value="ECO:0007669"/>
    <property type="project" value="UniProtKB-KW"/>
</dbReference>
<dbReference type="GO" id="GO:0008270">
    <property type="term" value="F:zinc ion binding"/>
    <property type="evidence" value="ECO:0007669"/>
    <property type="project" value="InterPro"/>
</dbReference>
<dbReference type="InterPro" id="IPR003615">
    <property type="entry name" value="HNH_nuc"/>
</dbReference>
<keyword evidence="1" id="KW-0812">Transmembrane</keyword>
<dbReference type="GO" id="GO:0003676">
    <property type="term" value="F:nucleic acid binding"/>
    <property type="evidence" value="ECO:0007669"/>
    <property type="project" value="InterPro"/>
</dbReference>
<feature type="domain" description="HNH nuclease" evidence="2">
    <location>
        <begin position="6"/>
        <end position="55"/>
    </location>
</feature>
<dbReference type="Gene3D" id="1.10.30.50">
    <property type="match status" value="1"/>
</dbReference>
<dbReference type="RefSeq" id="WP_006567922.1">
    <property type="nucleotide sequence ID" value="NZ_BAABZP010000001.1"/>
</dbReference>
<name>A0A6N2UZQ6_9FIRM</name>
<dbReference type="SMART" id="SM00507">
    <property type="entry name" value="HNHc"/>
    <property type="match status" value="1"/>
</dbReference>
<dbReference type="Pfam" id="PF01844">
    <property type="entry name" value="HNH"/>
    <property type="match status" value="1"/>
</dbReference>
<keyword evidence="1" id="KW-1133">Transmembrane helix</keyword>
<gene>
    <name evidence="3" type="ORF">ACLFYP115_02120</name>
</gene>
<reference evidence="3" key="1">
    <citation type="submission" date="2019-11" db="EMBL/GenBank/DDBJ databases">
        <authorList>
            <person name="Feng L."/>
        </authorList>
    </citation>
    <scope>NUCLEOTIDE SEQUENCE</scope>
    <source>
        <strain evidence="3">AcaccaeLFYP115</strain>
    </source>
</reference>
<evidence type="ECO:0000259" key="2">
    <source>
        <dbReference type="SMART" id="SM00507"/>
    </source>
</evidence>